<dbReference type="Gene3D" id="2.60.120.260">
    <property type="entry name" value="Galactose-binding domain-like"/>
    <property type="match status" value="1"/>
</dbReference>
<dbReference type="SUPFAM" id="SSF49785">
    <property type="entry name" value="Galactose-binding domain-like"/>
    <property type="match status" value="1"/>
</dbReference>
<sequence>HEAVQLQRCLRDLGFGQGIHLREGCGVSTATTTFKGESGDYDFTLRYWDTSGAASIKVYVNGKLVETVKLTADDNQWHEITFEDLGLKKGDVITLTGTGKGCDSAIIDYIKICTPEPKLGSLEGRIFADA</sequence>
<feature type="non-terminal residue" evidence="1">
    <location>
        <position position="130"/>
    </location>
</feature>
<dbReference type="EMBL" id="KF117739">
    <property type="protein sequence ID" value="AIA84997.1"/>
    <property type="molecule type" value="Genomic_DNA"/>
</dbReference>
<organism evidence="1">
    <name type="scientific">uncultured Neurospora</name>
    <dbReference type="NCBI Taxonomy" id="986066"/>
    <lineage>
        <taxon>Eukaryota</taxon>
        <taxon>Fungi</taxon>
        <taxon>Dikarya</taxon>
        <taxon>Ascomycota</taxon>
        <taxon>Pezizomycotina</taxon>
        <taxon>Sordariomycetes</taxon>
        <taxon>Sordariomycetidae</taxon>
        <taxon>Sordariales</taxon>
        <taxon>Sordariaceae</taxon>
        <taxon>environmental samples</taxon>
    </lineage>
</organism>
<name>A0A060BQQ3_9PEZI</name>
<protein>
    <submittedName>
        <fullName evidence="1">CAZy families GH67 protein</fullName>
    </submittedName>
</protein>
<accession>A0A060BQQ3</accession>
<proteinExistence type="predicted"/>
<evidence type="ECO:0000313" key="1">
    <source>
        <dbReference type="EMBL" id="AIA84997.1"/>
    </source>
</evidence>
<reference evidence="1" key="1">
    <citation type="journal article" date="2013" name="Environ. Microbiol.">
        <title>Seasonally variable intestinal metagenomes of the red palm weevil (Rhynchophorus ferrugineus).</title>
        <authorList>
            <person name="Jia S."/>
            <person name="Zhang X."/>
            <person name="Zhang G."/>
            <person name="Yin A."/>
            <person name="Zhang S."/>
            <person name="Li F."/>
            <person name="Wang L."/>
            <person name="Zhao D."/>
            <person name="Yun Q."/>
            <person name="Tala"/>
            <person name="Wang J."/>
            <person name="Sun G."/>
            <person name="Baabdullah M."/>
            <person name="Yu X."/>
            <person name="Hu S."/>
            <person name="Al-Mssallem I.S."/>
            <person name="Yu J."/>
        </authorList>
    </citation>
    <scope>NUCLEOTIDE SEQUENCE</scope>
</reference>
<dbReference type="InterPro" id="IPR008979">
    <property type="entry name" value="Galactose-bd-like_sf"/>
</dbReference>
<feature type="non-terminal residue" evidence="1">
    <location>
        <position position="1"/>
    </location>
</feature>
<dbReference type="AlphaFoldDB" id="A0A060BQQ3"/>